<organism evidence="2 3">
    <name type="scientific">Gryllus longicercus</name>
    <dbReference type="NCBI Taxonomy" id="2509291"/>
    <lineage>
        <taxon>Eukaryota</taxon>
        <taxon>Metazoa</taxon>
        <taxon>Ecdysozoa</taxon>
        <taxon>Arthropoda</taxon>
        <taxon>Hexapoda</taxon>
        <taxon>Insecta</taxon>
        <taxon>Pterygota</taxon>
        <taxon>Neoptera</taxon>
        <taxon>Polyneoptera</taxon>
        <taxon>Orthoptera</taxon>
        <taxon>Ensifera</taxon>
        <taxon>Gryllidea</taxon>
        <taxon>Grylloidea</taxon>
        <taxon>Gryllidae</taxon>
        <taxon>Gryllinae</taxon>
        <taxon>Gryllus</taxon>
    </lineage>
</organism>
<keyword evidence="3" id="KW-1185">Reference proteome</keyword>
<dbReference type="Pfam" id="PF13414">
    <property type="entry name" value="TPR_11"/>
    <property type="match status" value="1"/>
</dbReference>
<sequence>MQCQHNITGDSRIRDFKNLEESFTEHIEKRNVNSSCALALLYNDRGHSKYMQVEFDSAIDDYNKAIEINPNLGVAYYNRATVLYRLGDFEAAYKDMIKAVDMEPNNIEFQNGLEACKQNVKEHAN</sequence>
<feature type="repeat" description="TPR" evidence="1">
    <location>
        <begin position="39"/>
        <end position="72"/>
    </location>
</feature>
<dbReference type="PROSITE" id="PS50005">
    <property type="entry name" value="TPR"/>
    <property type="match status" value="2"/>
</dbReference>
<keyword evidence="1" id="KW-0802">TPR repeat</keyword>
<dbReference type="EMBL" id="JAZDUA010000367">
    <property type="protein sequence ID" value="KAK7793674.1"/>
    <property type="molecule type" value="Genomic_DNA"/>
</dbReference>
<evidence type="ECO:0000313" key="3">
    <source>
        <dbReference type="Proteomes" id="UP001378592"/>
    </source>
</evidence>
<feature type="repeat" description="TPR" evidence="1">
    <location>
        <begin position="73"/>
        <end position="106"/>
    </location>
</feature>
<dbReference type="InterPro" id="IPR011990">
    <property type="entry name" value="TPR-like_helical_dom_sf"/>
</dbReference>
<comment type="caution">
    <text evidence="2">The sequence shown here is derived from an EMBL/GenBank/DDBJ whole genome shotgun (WGS) entry which is preliminary data.</text>
</comment>
<gene>
    <name evidence="2" type="ORF">R5R35_013154</name>
</gene>
<evidence type="ECO:0000256" key="1">
    <source>
        <dbReference type="PROSITE-ProRule" id="PRU00339"/>
    </source>
</evidence>
<dbReference type="PANTHER" id="PTHR47059">
    <property type="entry name" value="TETRATRICOPEPTIDE REPEAT PROTEIN 32"/>
    <property type="match status" value="1"/>
</dbReference>
<dbReference type="SMART" id="SM00028">
    <property type="entry name" value="TPR"/>
    <property type="match status" value="2"/>
</dbReference>
<dbReference type="AlphaFoldDB" id="A0AAN9Z3I1"/>
<dbReference type="SUPFAM" id="SSF48452">
    <property type="entry name" value="TPR-like"/>
    <property type="match status" value="1"/>
</dbReference>
<accession>A0AAN9Z3I1</accession>
<dbReference type="Proteomes" id="UP001378592">
    <property type="component" value="Unassembled WGS sequence"/>
</dbReference>
<name>A0AAN9Z3I1_9ORTH</name>
<evidence type="ECO:0000313" key="2">
    <source>
        <dbReference type="EMBL" id="KAK7793674.1"/>
    </source>
</evidence>
<proteinExistence type="predicted"/>
<dbReference type="PANTHER" id="PTHR47059:SF1">
    <property type="entry name" value="TETRATRICOPEPTIDE REPEAT PROTEIN 32"/>
    <property type="match status" value="1"/>
</dbReference>
<dbReference type="Gene3D" id="1.25.40.10">
    <property type="entry name" value="Tetratricopeptide repeat domain"/>
    <property type="match status" value="1"/>
</dbReference>
<protein>
    <recommendedName>
        <fullName evidence="4">Tetratricopeptide repeat protein</fullName>
    </recommendedName>
</protein>
<evidence type="ECO:0008006" key="4">
    <source>
        <dbReference type="Google" id="ProtNLM"/>
    </source>
</evidence>
<dbReference type="InterPro" id="IPR019734">
    <property type="entry name" value="TPR_rpt"/>
</dbReference>
<reference evidence="2 3" key="1">
    <citation type="submission" date="2024-03" db="EMBL/GenBank/DDBJ databases">
        <title>The genome assembly and annotation of the cricket Gryllus longicercus Weissman &amp; Gray.</title>
        <authorList>
            <person name="Szrajer S."/>
            <person name="Gray D."/>
            <person name="Ylla G."/>
        </authorList>
    </citation>
    <scope>NUCLEOTIDE SEQUENCE [LARGE SCALE GENOMIC DNA]</scope>
    <source>
        <strain evidence="2">DAG 2021-001</strain>
        <tissue evidence="2">Whole body minus gut</tissue>
    </source>
</reference>